<dbReference type="GO" id="GO:0031567">
    <property type="term" value="P:mitotic cell size control checkpoint signaling"/>
    <property type="evidence" value="ECO:0007669"/>
    <property type="project" value="UniProtKB-ARBA"/>
</dbReference>
<gene>
    <name evidence="7" type="ORF">PSAL00342_LOCUS7856</name>
</gene>
<comment type="subcellular location">
    <subcellularLocation>
        <location evidence="1">Nucleus</location>
    </subcellularLocation>
</comment>
<evidence type="ECO:0000256" key="3">
    <source>
        <dbReference type="ARBA" id="ARBA00023015"/>
    </source>
</evidence>
<dbReference type="SUPFAM" id="SSF101546">
    <property type="entry name" value="ASF1-like"/>
    <property type="match status" value="1"/>
</dbReference>
<evidence type="ECO:0000256" key="1">
    <source>
        <dbReference type="ARBA" id="ARBA00004123"/>
    </source>
</evidence>
<reference evidence="7" key="1">
    <citation type="submission" date="2021-01" db="EMBL/GenBank/DDBJ databases">
        <authorList>
            <person name="Corre E."/>
            <person name="Pelletier E."/>
            <person name="Niang G."/>
            <person name="Scheremetjew M."/>
            <person name="Finn R."/>
            <person name="Kale V."/>
            <person name="Holt S."/>
            <person name="Cochrane G."/>
            <person name="Meng A."/>
            <person name="Brown T."/>
            <person name="Cohen L."/>
        </authorList>
    </citation>
    <scope>NUCLEOTIDE SEQUENCE</scope>
    <source>
        <strain evidence="7">CCMP1897</strain>
    </source>
</reference>
<sequence>MSAINVTQVSVLGNPAPYTHPFQFEISYECLYALQDDLEWKIVYVGSAEDEQYDQTLDSVLVGPVGVGSYRFVFQANPPDWTKIPPMDITGVTVILLTCAYRGKEFIRVGYYVNNEYVDEQLQQEPPQVPEIEKIQRSILADKPRVTKFPISFDDVEEERNNTTMYAAAPPPENNDAEAMQV</sequence>
<accession>A0A7S3XEB4</accession>
<dbReference type="AlphaFoldDB" id="A0A7S3XEB4"/>
<name>A0A7S3XEB4_9CHLO</name>
<dbReference type="FunFam" id="2.60.40.1490:FF:000001">
    <property type="entry name" value="Histone chaperone ASF1"/>
    <property type="match status" value="1"/>
</dbReference>
<dbReference type="Pfam" id="PF04729">
    <property type="entry name" value="ASF1_hist_chap"/>
    <property type="match status" value="1"/>
</dbReference>
<dbReference type="Gene3D" id="2.60.40.1490">
    <property type="entry name" value="Histone chaperone ASF1-like"/>
    <property type="match status" value="1"/>
</dbReference>
<keyword evidence="5" id="KW-0143">Chaperone</keyword>
<dbReference type="GO" id="GO:0000785">
    <property type="term" value="C:chromatin"/>
    <property type="evidence" value="ECO:0007669"/>
    <property type="project" value="TreeGrafter"/>
</dbReference>
<proteinExistence type="inferred from homology"/>
<protein>
    <recommendedName>
        <fullName evidence="8">Histone chaperone</fullName>
    </recommendedName>
</protein>
<comment type="similarity">
    <text evidence="2">Belongs to the ASF1 family.</text>
</comment>
<keyword evidence="6" id="KW-0539">Nucleus</keyword>
<evidence type="ECO:0000256" key="5">
    <source>
        <dbReference type="ARBA" id="ARBA00023186"/>
    </source>
</evidence>
<dbReference type="GO" id="GO:0042393">
    <property type="term" value="F:histone binding"/>
    <property type="evidence" value="ECO:0007669"/>
    <property type="project" value="TreeGrafter"/>
</dbReference>
<dbReference type="PANTHER" id="PTHR12040">
    <property type="entry name" value="ANTI-SILENCING PROTEIN 1"/>
    <property type="match status" value="1"/>
</dbReference>
<dbReference type="InterPro" id="IPR006818">
    <property type="entry name" value="ASF1-like"/>
</dbReference>
<dbReference type="InterPro" id="IPR036747">
    <property type="entry name" value="ASF1-like_sf"/>
</dbReference>
<dbReference type="GO" id="GO:0005634">
    <property type="term" value="C:nucleus"/>
    <property type="evidence" value="ECO:0007669"/>
    <property type="project" value="UniProtKB-SubCell"/>
</dbReference>
<dbReference type="GO" id="GO:0006335">
    <property type="term" value="P:DNA replication-dependent chromatin assembly"/>
    <property type="evidence" value="ECO:0007669"/>
    <property type="project" value="TreeGrafter"/>
</dbReference>
<dbReference type="GO" id="GO:0010091">
    <property type="term" value="P:trichome branching"/>
    <property type="evidence" value="ECO:0007669"/>
    <property type="project" value="UniProtKB-ARBA"/>
</dbReference>
<dbReference type="EMBL" id="HBIS01009667">
    <property type="protein sequence ID" value="CAE0613955.1"/>
    <property type="molecule type" value="Transcribed_RNA"/>
</dbReference>
<evidence type="ECO:0000256" key="4">
    <source>
        <dbReference type="ARBA" id="ARBA00023163"/>
    </source>
</evidence>
<evidence type="ECO:0000256" key="6">
    <source>
        <dbReference type="ARBA" id="ARBA00023242"/>
    </source>
</evidence>
<organism evidence="7">
    <name type="scientific">Picocystis salinarum</name>
    <dbReference type="NCBI Taxonomy" id="88271"/>
    <lineage>
        <taxon>Eukaryota</taxon>
        <taxon>Viridiplantae</taxon>
        <taxon>Chlorophyta</taxon>
        <taxon>Picocystophyceae</taxon>
        <taxon>Picocystales</taxon>
        <taxon>Picocystaceae</taxon>
        <taxon>Picocystis</taxon>
    </lineage>
</organism>
<keyword evidence="3" id="KW-0805">Transcription regulation</keyword>
<dbReference type="PANTHER" id="PTHR12040:SF0">
    <property type="entry name" value="HISTONE CHAPERONE ASF1"/>
    <property type="match status" value="1"/>
</dbReference>
<evidence type="ECO:0000313" key="7">
    <source>
        <dbReference type="EMBL" id="CAE0613955.1"/>
    </source>
</evidence>
<evidence type="ECO:0008006" key="8">
    <source>
        <dbReference type="Google" id="ProtNLM"/>
    </source>
</evidence>
<evidence type="ECO:0000256" key="2">
    <source>
        <dbReference type="ARBA" id="ARBA00006051"/>
    </source>
</evidence>
<keyword evidence="4" id="KW-0804">Transcription</keyword>